<gene>
    <name evidence="1" type="ORF">RHMOL_Rhmol06G0003100</name>
</gene>
<keyword evidence="2" id="KW-1185">Reference proteome</keyword>
<reference evidence="1" key="1">
    <citation type="submission" date="2022-02" db="EMBL/GenBank/DDBJ databases">
        <title>Plant Genome Project.</title>
        <authorList>
            <person name="Zhang R.-G."/>
        </authorList>
    </citation>
    <scope>NUCLEOTIDE SEQUENCE</scope>
    <source>
        <strain evidence="1">AT1</strain>
    </source>
</reference>
<dbReference type="EMBL" id="CM046393">
    <property type="protein sequence ID" value="KAI8549136.1"/>
    <property type="molecule type" value="Genomic_DNA"/>
</dbReference>
<accession>A0ACC0N815</accession>
<evidence type="ECO:0000313" key="1">
    <source>
        <dbReference type="EMBL" id="KAI8549136.1"/>
    </source>
</evidence>
<dbReference type="Proteomes" id="UP001062846">
    <property type="component" value="Chromosome 6"/>
</dbReference>
<evidence type="ECO:0000313" key="2">
    <source>
        <dbReference type="Proteomes" id="UP001062846"/>
    </source>
</evidence>
<organism evidence="1 2">
    <name type="scientific">Rhododendron molle</name>
    <name type="common">Chinese azalea</name>
    <name type="synonym">Azalea mollis</name>
    <dbReference type="NCBI Taxonomy" id="49168"/>
    <lineage>
        <taxon>Eukaryota</taxon>
        <taxon>Viridiplantae</taxon>
        <taxon>Streptophyta</taxon>
        <taxon>Embryophyta</taxon>
        <taxon>Tracheophyta</taxon>
        <taxon>Spermatophyta</taxon>
        <taxon>Magnoliopsida</taxon>
        <taxon>eudicotyledons</taxon>
        <taxon>Gunneridae</taxon>
        <taxon>Pentapetalae</taxon>
        <taxon>asterids</taxon>
        <taxon>Ericales</taxon>
        <taxon>Ericaceae</taxon>
        <taxon>Ericoideae</taxon>
        <taxon>Rhodoreae</taxon>
        <taxon>Rhododendron</taxon>
    </lineage>
</organism>
<name>A0ACC0N815_RHOML</name>
<sequence>MAGPGTREVQNLRHQRSRGRGMGAVHASTPGAGTSRVTPASPQGSLEKRARHEEGGGDRSKEKELIIIEEEQEGGGVERPTDGEEGSWVHPRELPWALEFRHYAGRVISHADSVKNLSLAYGMLQGYILPRDAQAIDGLTEDLTTEIPEDFELRALPEAPLEELVLPGEEDEEMQNAEVDPNALVLGHNTEATVAASEGHADPNASAPN</sequence>
<protein>
    <submittedName>
        <fullName evidence="1">Uncharacterized protein</fullName>
    </submittedName>
</protein>
<comment type="caution">
    <text evidence="1">The sequence shown here is derived from an EMBL/GenBank/DDBJ whole genome shotgun (WGS) entry which is preliminary data.</text>
</comment>
<proteinExistence type="predicted"/>